<sequence>MNGTPTTEPLPRDVEARLRNLDPTALSRQVLILPTQTRGGTTHYLADDVVAVQVARKGGLDAAYLVPAEDRTYLEEYSAEWVLELAVAVMQGMTQDIATGIGAYLWERAKYVVGVGHHSGPVESVPMRLGLARYEREADGAVRIDNLVIEGSPENVEAAVRALVGHAATPELVELDAHEVDQDGNSSEED</sequence>
<evidence type="ECO:0000313" key="1">
    <source>
        <dbReference type="EMBL" id="NJC70827.1"/>
    </source>
</evidence>
<protein>
    <submittedName>
        <fullName evidence="1">Uncharacterized protein</fullName>
    </submittedName>
</protein>
<keyword evidence="2" id="KW-1185">Reference proteome</keyword>
<gene>
    <name evidence="1" type="ORF">HC031_14035</name>
</gene>
<reference evidence="1 2" key="1">
    <citation type="submission" date="2020-03" db="EMBL/GenBank/DDBJ databases">
        <title>WGS of the type strain of Planosporangium spp.</title>
        <authorList>
            <person name="Thawai C."/>
        </authorList>
    </citation>
    <scope>NUCLEOTIDE SEQUENCE [LARGE SCALE GENOMIC DNA]</scope>
    <source>
        <strain evidence="1 2">TBRC 5610</strain>
    </source>
</reference>
<dbReference type="Proteomes" id="UP000722989">
    <property type="component" value="Unassembled WGS sequence"/>
</dbReference>
<evidence type="ECO:0000313" key="2">
    <source>
        <dbReference type="Proteomes" id="UP000722989"/>
    </source>
</evidence>
<organism evidence="1 2">
    <name type="scientific">Planosporangium thailandense</name>
    <dbReference type="NCBI Taxonomy" id="765197"/>
    <lineage>
        <taxon>Bacteria</taxon>
        <taxon>Bacillati</taxon>
        <taxon>Actinomycetota</taxon>
        <taxon>Actinomycetes</taxon>
        <taxon>Micromonosporales</taxon>
        <taxon>Micromonosporaceae</taxon>
        <taxon>Planosporangium</taxon>
    </lineage>
</organism>
<accession>A0ABX0Y024</accession>
<comment type="caution">
    <text evidence="1">The sequence shown here is derived from an EMBL/GenBank/DDBJ whole genome shotgun (WGS) entry which is preliminary data.</text>
</comment>
<name>A0ABX0Y024_9ACTN</name>
<dbReference type="EMBL" id="JAATVY010000008">
    <property type="protein sequence ID" value="NJC70827.1"/>
    <property type="molecule type" value="Genomic_DNA"/>
</dbReference>
<proteinExistence type="predicted"/>